<dbReference type="InterPro" id="IPR036271">
    <property type="entry name" value="Tet_transcr_reg_TetR-rel_C_sf"/>
</dbReference>
<dbReference type="Gene3D" id="1.10.357.10">
    <property type="entry name" value="Tetracycline Repressor, domain 2"/>
    <property type="match status" value="1"/>
</dbReference>
<dbReference type="PROSITE" id="PS01081">
    <property type="entry name" value="HTH_TETR_1"/>
    <property type="match status" value="1"/>
</dbReference>
<accession>A0ABU7KLD7</accession>
<feature type="domain" description="HTH tetR-type" evidence="5">
    <location>
        <begin position="16"/>
        <end position="75"/>
    </location>
</feature>
<dbReference type="SUPFAM" id="SSF48498">
    <property type="entry name" value="Tetracyclin repressor-like, C-terminal domain"/>
    <property type="match status" value="1"/>
</dbReference>
<evidence type="ECO:0000256" key="4">
    <source>
        <dbReference type="PROSITE-ProRule" id="PRU00335"/>
    </source>
</evidence>
<evidence type="ECO:0000256" key="2">
    <source>
        <dbReference type="ARBA" id="ARBA00023125"/>
    </source>
</evidence>
<sequence length="203" mass="21795">MVRMTLSARSLRSDAARNRELLLAAAEEEFAKRGMDASIADIARRAGVAKGTVFRHFATKEELVAVVVGGHFVSLGAVAGELLESADPTGALLEFLTVAAEQLQHQDLVFLQAVTEGDSTVTECRNQLHARTNALVDRAQVAGGIRSDVTGSDILLILCALVHTVGLRTEQTPDSWRRHLVILFDGLRPQGASPLPGPVPERL</sequence>
<dbReference type="InterPro" id="IPR050109">
    <property type="entry name" value="HTH-type_TetR-like_transc_reg"/>
</dbReference>
<protein>
    <submittedName>
        <fullName evidence="6">Helix-turn-helix domain-containing protein</fullName>
    </submittedName>
</protein>
<evidence type="ECO:0000259" key="5">
    <source>
        <dbReference type="PROSITE" id="PS50977"/>
    </source>
</evidence>
<evidence type="ECO:0000313" key="6">
    <source>
        <dbReference type="EMBL" id="MEE2050115.1"/>
    </source>
</evidence>
<dbReference type="PRINTS" id="PR00455">
    <property type="entry name" value="HTHTETR"/>
</dbReference>
<keyword evidence="1" id="KW-0805">Transcription regulation</keyword>
<reference evidence="6 7" key="1">
    <citation type="submission" date="2023-07" db="EMBL/GenBank/DDBJ databases">
        <authorList>
            <person name="Girao M."/>
            <person name="Carvalho M.F."/>
        </authorList>
    </citation>
    <scope>NUCLEOTIDE SEQUENCE [LARGE SCALE GENOMIC DNA]</scope>
    <source>
        <strain evidence="6 7">66/93</strain>
    </source>
</reference>
<dbReference type="Pfam" id="PF21597">
    <property type="entry name" value="TetR_C_43"/>
    <property type="match status" value="1"/>
</dbReference>
<dbReference type="SUPFAM" id="SSF46689">
    <property type="entry name" value="Homeodomain-like"/>
    <property type="match status" value="1"/>
</dbReference>
<evidence type="ECO:0000256" key="1">
    <source>
        <dbReference type="ARBA" id="ARBA00023015"/>
    </source>
</evidence>
<gene>
    <name evidence="6" type="ORF">Q8A49_06345</name>
</gene>
<dbReference type="EMBL" id="JAUUCC010000011">
    <property type="protein sequence ID" value="MEE2050115.1"/>
    <property type="molecule type" value="Genomic_DNA"/>
</dbReference>
<proteinExistence type="predicted"/>
<keyword evidence="3" id="KW-0804">Transcription</keyword>
<dbReference type="PANTHER" id="PTHR30055">
    <property type="entry name" value="HTH-TYPE TRANSCRIPTIONAL REGULATOR RUTR"/>
    <property type="match status" value="1"/>
</dbReference>
<feature type="DNA-binding region" description="H-T-H motif" evidence="4">
    <location>
        <begin position="38"/>
        <end position="57"/>
    </location>
</feature>
<dbReference type="Proteomes" id="UP001348641">
    <property type="component" value="Unassembled WGS sequence"/>
</dbReference>
<dbReference type="PANTHER" id="PTHR30055:SF234">
    <property type="entry name" value="HTH-TYPE TRANSCRIPTIONAL REGULATOR BETI"/>
    <property type="match status" value="1"/>
</dbReference>
<dbReference type="InterPro" id="IPR023772">
    <property type="entry name" value="DNA-bd_HTH_TetR-type_CS"/>
</dbReference>
<organism evidence="6 7">
    <name type="scientific">Nocardiopsis tropica</name>
    <dbReference type="NCBI Taxonomy" id="109330"/>
    <lineage>
        <taxon>Bacteria</taxon>
        <taxon>Bacillati</taxon>
        <taxon>Actinomycetota</taxon>
        <taxon>Actinomycetes</taxon>
        <taxon>Streptosporangiales</taxon>
        <taxon>Nocardiopsidaceae</taxon>
        <taxon>Nocardiopsis</taxon>
    </lineage>
</organism>
<name>A0ABU7KLD7_9ACTN</name>
<dbReference type="Pfam" id="PF00440">
    <property type="entry name" value="TetR_N"/>
    <property type="match status" value="1"/>
</dbReference>
<keyword evidence="2 4" id="KW-0238">DNA-binding</keyword>
<dbReference type="InterPro" id="IPR049445">
    <property type="entry name" value="TetR_SbtR-like_C"/>
</dbReference>
<comment type="caution">
    <text evidence="6">The sequence shown here is derived from an EMBL/GenBank/DDBJ whole genome shotgun (WGS) entry which is preliminary data.</text>
</comment>
<dbReference type="InterPro" id="IPR009057">
    <property type="entry name" value="Homeodomain-like_sf"/>
</dbReference>
<evidence type="ECO:0000256" key="3">
    <source>
        <dbReference type="ARBA" id="ARBA00023163"/>
    </source>
</evidence>
<dbReference type="PROSITE" id="PS50977">
    <property type="entry name" value="HTH_TETR_2"/>
    <property type="match status" value="1"/>
</dbReference>
<evidence type="ECO:0000313" key="7">
    <source>
        <dbReference type="Proteomes" id="UP001348641"/>
    </source>
</evidence>
<dbReference type="InterPro" id="IPR001647">
    <property type="entry name" value="HTH_TetR"/>
</dbReference>